<sequence>MKGQKLAASNRKQGGILTGKRIKRLIATKKITIACLTQCPGICLYFGYKNANSDIGLPGGYLFSTLRLRSGQVRSGQARSENKKALPEESGKAISL</sequence>
<organism evidence="2 3">
    <name type="scientific">Niastella vici</name>
    <dbReference type="NCBI Taxonomy" id="1703345"/>
    <lineage>
        <taxon>Bacteria</taxon>
        <taxon>Pseudomonadati</taxon>
        <taxon>Bacteroidota</taxon>
        <taxon>Chitinophagia</taxon>
        <taxon>Chitinophagales</taxon>
        <taxon>Chitinophagaceae</taxon>
        <taxon>Niastella</taxon>
    </lineage>
</organism>
<proteinExistence type="predicted"/>
<evidence type="ECO:0000313" key="2">
    <source>
        <dbReference type="EMBL" id="OQP63517.1"/>
    </source>
</evidence>
<comment type="caution">
    <text evidence="2">The sequence shown here is derived from an EMBL/GenBank/DDBJ whole genome shotgun (WGS) entry which is preliminary data.</text>
</comment>
<name>A0A1V9FYX7_9BACT</name>
<dbReference type="EMBL" id="LVYD01000045">
    <property type="protein sequence ID" value="OQP63517.1"/>
    <property type="molecule type" value="Genomic_DNA"/>
</dbReference>
<reference evidence="2 3" key="1">
    <citation type="submission" date="2016-03" db="EMBL/GenBank/DDBJ databases">
        <title>Niastella vici sp. nov., isolated from farmland soil.</title>
        <authorList>
            <person name="Chen L."/>
            <person name="Wang D."/>
            <person name="Yang S."/>
            <person name="Wang G."/>
        </authorList>
    </citation>
    <scope>NUCLEOTIDE SEQUENCE [LARGE SCALE GENOMIC DNA]</scope>
    <source>
        <strain evidence="2 3">DJ57</strain>
    </source>
</reference>
<feature type="compositionally biased region" description="Basic and acidic residues" evidence="1">
    <location>
        <begin position="80"/>
        <end position="96"/>
    </location>
</feature>
<evidence type="ECO:0000256" key="1">
    <source>
        <dbReference type="SAM" id="MobiDB-lite"/>
    </source>
</evidence>
<dbReference type="Proteomes" id="UP000192796">
    <property type="component" value="Unassembled WGS sequence"/>
</dbReference>
<keyword evidence="3" id="KW-1185">Reference proteome</keyword>
<protein>
    <submittedName>
        <fullName evidence="2">Uncharacterized protein</fullName>
    </submittedName>
</protein>
<evidence type="ECO:0000313" key="3">
    <source>
        <dbReference type="Proteomes" id="UP000192796"/>
    </source>
</evidence>
<gene>
    <name evidence="2" type="ORF">A3860_24565</name>
</gene>
<dbReference type="AlphaFoldDB" id="A0A1V9FYX7"/>
<feature type="region of interest" description="Disordered" evidence="1">
    <location>
        <begin position="74"/>
        <end position="96"/>
    </location>
</feature>
<accession>A0A1V9FYX7</accession>